<gene>
    <name evidence="2" type="ORF">AMAG_20244</name>
</gene>
<keyword evidence="1" id="KW-0472">Membrane</keyword>
<evidence type="ECO:0000256" key="1">
    <source>
        <dbReference type="SAM" id="Phobius"/>
    </source>
</evidence>
<sequence>MAGHHSAPFIDASDLLILGALALGGALWLFRGRNSDANTKKVDPRAAARVAKTPDGRSLAAKFEQDGKDMVVLYGSQTGTGMIL</sequence>
<organism evidence="2 3">
    <name type="scientific">Allomyces macrogynus (strain ATCC 38327)</name>
    <name type="common">Allomyces javanicus var. macrogynus</name>
    <dbReference type="NCBI Taxonomy" id="578462"/>
    <lineage>
        <taxon>Eukaryota</taxon>
        <taxon>Fungi</taxon>
        <taxon>Fungi incertae sedis</taxon>
        <taxon>Blastocladiomycota</taxon>
        <taxon>Blastocladiomycetes</taxon>
        <taxon>Blastocladiales</taxon>
        <taxon>Blastocladiaceae</taxon>
        <taxon>Allomyces</taxon>
    </lineage>
</organism>
<dbReference type="Proteomes" id="UP000054350">
    <property type="component" value="Unassembled WGS sequence"/>
</dbReference>
<evidence type="ECO:0000313" key="3">
    <source>
        <dbReference type="Proteomes" id="UP000054350"/>
    </source>
</evidence>
<keyword evidence="1" id="KW-0812">Transmembrane</keyword>
<evidence type="ECO:0000313" key="2">
    <source>
        <dbReference type="EMBL" id="KNE70137.1"/>
    </source>
</evidence>
<dbReference type="AlphaFoldDB" id="A0A0L0T5W1"/>
<reference evidence="2 3" key="1">
    <citation type="submission" date="2009-11" db="EMBL/GenBank/DDBJ databases">
        <title>Annotation of Allomyces macrogynus ATCC 38327.</title>
        <authorList>
            <consortium name="The Broad Institute Genome Sequencing Platform"/>
            <person name="Russ C."/>
            <person name="Cuomo C."/>
            <person name="Burger G."/>
            <person name="Gray M.W."/>
            <person name="Holland P.W.H."/>
            <person name="King N."/>
            <person name="Lang F.B.F."/>
            <person name="Roger A.J."/>
            <person name="Ruiz-Trillo I."/>
            <person name="Young S.K."/>
            <person name="Zeng Q."/>
            <person name="Gargeya S."/>
            <person name="Fitzgerald M."/>
            <person name="Haas B."/>
            <person name="Abouelleil A."/>
            <person name="Alvarado L."/>
            <person name="Arachchi H.M."/>
            <person name="Berlin A."/>
            <person name="Chapman S.B."/>
            <person name="Gearin G."/>
            <person name="Goldberg J."/>
            <person name="Griggs A."/>
            <person name="Gujja S."/>
            <person name="Hansen M."/>
            <person name="Heiman D."/>
            <person name="Howarth C."/>
            <person name="Larimer J."/>
            <person name="Lui A."/>
            <person name="MacDonald P.J.P."/>
            <person name="McCowen C."/>
            <person name="Montmayeur A."/>
            <person name="Murphy C."/>
            <person name="Neiman D."/>
            <person name="Pearson M."/>
            <person name="Priest M."/>
            <person name="Roberts A."/>
            <person name="Saif S."/>
            <person name="Shea T."/>
            <person name="Sisk P."/>
            <person name="Stolte C."/>
            <person name="Sykes S."/>
            <person name="Wortman J."/>
            <person name="Nusbaum C."/>
            <person name="Birren B."/>
        </authorList>
    </citation>
    <scope>NUCLEOTIDE SEQUENCE [LARGE SCALE GENOMIC DNA]</scope>
    <source>
        <strain evidence="2 3">ATCC 38327</strain>
    </source>
</reference>
<keyword evidence="3" id="KW-1185">Reference proteome</keyword>
<keyword evidence="1" id="KW-1133">Transmembrane helix</keyword>
<protein>
    <submittedName>
        <fullName evidence="2">Uncharacterized protein</fullName>
    </submittedName>
</protein>
<reference evidence="3" key="2">
    <citation type="submission" date="2009-11" db="EMBL/GenBank/DDBJ databases">
        <title>The Genome Sequence of Allomyces macrogynus strain ATCC 38327.</title>
        <authorList>
            <consortium name="The Broad Institute Genome Sequencing Platform"/>
            <person name="Russ C."/>
            <person name="Cuomo C."/>
            <person name="Shea T."/>
            <person name="Young S.K."/>
            <person name="Zeng Q."/>
            <person name="Koehrsen M."/>
            <person name="Haas B."/>
            <person name="Borodovsky M."/>
            <person name="Guigo R."/>
            <person name="Alvarado L."/>
            <person name="Berlin A."/>
            <person name="Borenstein D."/>
            <person name="Chen Z."/>
            <person name="Engels R."/>
            <person name="Freedman E."/>
            <person name="Gellesch M."/>
            <person name="Goldberg J."/>
            <person name="Griggs A."/>
            <person name="Gujja S."/>
            <person name="Heiman D."/>
            <person name="Hepburn T."/>
            <person name="Howarth C."/>
            <person name="Jen D."/>
            <person name="Larson L."/>
            <person name="Lewis B."/>
            <person name="Mehta T."/>
            <person name="Park D."/>
            <person name="Pearson M."/>
            <person name="Roberts A."/>
            <person name="Saif S."/>
            <person name="Shenoy N."/>
            <person name="Sisk P."/>
            <person name="Stolte C."/>
            <person name="Sykes S."/>
            <person name="Walk T."/>
            <person name="White J."/>
            <person name="Yandava C."/>
            <person name="Burger G."/>
            <person name="Gray M.W."/>
            <person name="Holland P.W.H."/>
            <person name="King N."/>
            <person name="Lang F.B.F."/>
            <person name="Roger A.J."/>
            <person name="Ruiz-Trillo I."/>
            <person name="Lander E."/>
            <person name="Nusbaum C."/>
        </authorList>
    </citation>
    <scope>NUCLEOTIDE SEQUENCE [LARGE SCALE GENOMIC DNA]</scope>
    <source>
        <strain evidence="3">ATCC 38327</strain>
    </source>
</reference>
<name>A0A0L0T5W1_ALLM3</name>
<accession>A0A0L0T5W1</accession>
<proteinExistence type="predicted"/>
<dbReference type="VEuPathDB" id="FungiDB:AMAG_20244"/>
<dbReference type="EMBL" id="GG745364">
    <property type="protein sequence ID" value="KNE70137.1"/>
    <property type="molecule type" value="Genomic_DNA"/>
</dbReference>
<feature type="transmembrane region" description="Helical" evidence="1">
    <location>
        <begin position="12"/>
        <end position="30"/>
    </location>
</feature>